<dbReference type="STRING" id="254406.SAMN04488042_108106"/>
<dbReference type="GO" id="GO:0016020">
    <property type="term" value="C:membrane"/>
    <property type="evidence" value="ECO:0007669"/>
    <property type="project" value="TreeGrafter"/>
</dbReference>
<feature type="domain" description="Acyltransferase 3" evidence="2">
    <location>
        <begin position="8"/>
        <end position="327"/>
    </location>
</feature>
<evidence type="ECO:0000259" key="2">
    <source>
        <dbReference type="Pfam" id="PF01757"/>
    </source>
</evidence>
<dbReference type="GO" id="GO:0016747">
    <property type="term" value="F:acyltransferase activity, transferring groups other than amino-acyl groups"/>
    <property type="evidence" value="ECO:0007669"/>
    <property type="project" value="InterPro"/>
</dbReference>
<proteinExistence type="predicted"/>
<dbReference type="GO" id="GO:0016787">
    <property type="term" value="F:hydrolase activity"/>
    <property type="evidence" value="ECO:0007669"/>
    <property type="project" value="UniProtKB-KW"/>
</dbReference>
<feature type="transmembrane region" description="Helical" evidence="1">
    <location>
        <begin position="222"/>
        <end position="240"/>
    </location>
</feature>
<feature type="transmembrane region" description="Helical" evidence="1">
    <location>
        <begin position="33"/>
        <end position="53"/>
    </location>
</feature>
<feature type="domain" description="SGNH" evidence="3">
    <location>
        <begin position="406"/>
        <end position="503"/>
    </location>
</feature>
<evidence type="ECO:0000313" key="5">
    <source>
        <dbReference type="Proteomes" id="UP000199144"/>
    </source>
</evidence>
<dbReference type="Pfam" id="PF19040">
    <property type="entry name" value="SGNH"/>
    <property type="match status" value="1"/>
</dbReference>
<keyword evidence="4" id="KW-0808">Transferase</keyword>
<organism evidence="4 5">
    <name type="scientific">Shimia aestuarii</name>
    <dbReference type="NCBI Taxonomy" id="254406"/>
    <lineage>
        <taxon>Bacteria</taxon>
        <taxon>Pseudomonadati</taxon>
        <taxon>Pseudomonadota</taxon>
        <taxon>Alphaproteobacteria</taxon>
        <taxon>Rhodobacterales</taxon>
        <taxon>Roseobacteraceae</taxon>
    </lineage>
</organism>
<sequence length="511" mass="56956">MARAYRTDIDGLRAIAILGVVLYHIGLKQMSGGYAGVDVFFVISGYLIGGNILDDLAAGRFSFRNFYTRRARRILPALVVMVLAVMVLGWFTLMPHPYRYMGGAAVTALLSLSNIWFLTRIDYFNPDALLDPLIHTWSLGIEEQFYLIIPLLLLLLWRWRTGLIAPVLLGLIAISLALAVTRSGEYRTEAFYLLHTRAWELLAGVMVAWAERNRPLRADLHTPLYAVGLVLILAGLWIVPPAAPWPGLWTLPTVVGTALILVAPQASAPLRALLANPPMRFVGLISYSLYLWHQPVISMLKASNFWPATLWGLLVILALMIALATLSWRFVEQPFRTPGPLPRFKPRLLMASALAILLIAIGGEVTEGYPKRMPPQVLDVLAMRQSWGPTYRKCLYVRSEVPGVDLSTSCRFGPDKPETIAVWGDSHAARLAEPLADDLAKRGHSVRQLTLSSCMPISGLIIHGQTRAQQCPVFNNLVETYLDAHPEITRIVLFAHWKKYMFNDTGPNMFG</sequence>
<keyword evidence="1" id="KW-1133">Transmembrane helix</keyword>
<feature type="transmembrane region" description="Helical" evidence="1">
    <location>
        <begin position="192"/>
        <end position="210"/>
    </location>
</feature>
<evidence type="ECO:0000256" key="1">
    <source>
        <dbReference type="SAM" id="Phobius"/>
    </source>
</evidence>
<dbReference type="Pfam" id="PF01757">
    <property type="entry name" value="Acyl_transf_3"/>
    <property type="match status" value="1"/>
</dbReference>
<dbReference type="InterPro" id="IPR050879">
    <property type="entry name" value="Acyltransferase_3"/>
</dbReference>
<feature type="transmembrane region" description="Helical" evidence="1">
    <location>
        <begin position="12"/>
        <end position="27"/>
    </location>
</feature>
<feature type="transmembrane region" description="Helical" evidence="1">
    <location>
        <begin position="139"/>
        <end position="157"/>
    </location>
</feature>
<feature type="transmembrane region" description="Helical" evidence="1">
    <location>
        <begin position="74"/>
        <end position="94"/>
    </location>
</feature>
<keyword evidence="1" id="KW-0812">Transmembrane</keyword>
<feature type="transmembrane region" description="Helical" evidence="1">
    <location>
        <begin position="163"/>
        <end position="180"/>
    </location>
</feature>
<evidence type="ECO:0000259" key="3">
    <source>
        <dbReference type="Pfam" id="PF19040"/>
    </source>
</evidence>
<dbReference type="PANTHER" id="PTHR23028">
    <property type="entry name" value="ACETYLTRANSFERASE"/>
    <property type="match status" value="1"/>
</dbReference>
<dbReference type="GO" id="GO:0009103">
    <property type="term" value="P:lipopolysaccharide biosynthetic process"/>
    <property type="evidence" value="ECO:0007669"/>
    <property type="project" value="TreeGrafter"/>
</dbReference>
<dbReference type="EMBL" id="FOTQ01000008">
    <property type="protein sequence ID" value="SFM52444.1"/>
    <property type="molecule type" value="Genomic_DNA"/>
</dbReference>
<gene>
    <name evidence="4" type="ORF">SAMN04488042_108106</name>
</gene>
<protein>
    <submittedName>
        <fullName evidence="4">Peptidoglycan/LPS O-acetylase OafA/YrhL, contains acyltransferase and SGNH-hydrolase domains</fullName>
    </submittedName>
</protein>
<reference evidence="4 5" key="1">
    <citation type="submission" date="2016-10" db="EMBL/GenBank/DDBJ databases">
        <authorList>
            <person name="de Groot N.N."/>
        </authorList>
    </citation>
    <scope>NUCLEOTIDE SEQUENCE [LARGE SCALE GENOMIC DNA]</scope>
    <source>
        <strain evidence="4 5">DSM 15283</strain>
    </source>
</reference>
<evidence type="ECO:0000313" key="4">
    <source>
        <dbReference type="EMBL" id="SFM52444.1"/>
    </source>
</evidence>
<accession>A0A1I4RJQ8</accession>
<dbReference type="InterPro" id="IPR002656">
    <property type="entry name" value="Acyl_transf_3_dom"/>
</dbReference>
<feature type="transmembrane region" description="Helical" evidence="1">
    <location>
        <begin position="348"/>
        <end position="366"/>
    </location>
</feature>
<dbReference type="PANTHER" id="PTHR23028:SF53">
    <property type="entry name" value="ACYL_TRANSF_3 DOMAIN-CONTAINING PROTEIN"/>
    <property type="match status" value="1"/>
</dbReference>
<name>A0A1I4RJQ8_9RHOB</name>
<keyword evidence="4" id="KW-0012">Acyltransferase</keyword>
<dbReference type="InterPro" id="IPR043968">
    <property type="entry name" value="SGNH"/>
</dbReference>
<keyword evidence="5" id="KW-1185">Reference proteome</keyword>
<feature type="transmembrane region" description="Helical" evidence="1">
    <location>
        <begin position="304"/>
        <end position="328"/>
    </location>
</feature>
<dbReference type="AlphaFoldDB" id="A0A1I4RJQ8"/>
<keyword evidence="1" id="KW-0472">Membrane</keyword>
<keyword evidence="4" id="KW-0378">Hydrolase</keyword>
<dbReference type="Proteomes" id="UP000199144">
    <property type="component" value="Unassembled WGS sequence"/>
</dbReference>